<organism evidence="2 3">
    <name type="scientific">Aliidongia dinghuensis</name>
    <dbReference type="NCBI Taxonomy" id="1867774"/>
    <lineage>
        <taxon>Bacteria</taxon>
        <taxon>Pseudomonadati</taxon>
        <taxon>Pseudomonadota</taxon>
        <taxon>Alphaproteobacteria</taxon>
        <taxon>Rhodospirillales</taxon>
        <taxon>Dongiaceae</taxon>
        <taxon>Aliidongia</taxon>
    </lineage>
</organism>
<evidence type="ECO:0000256" key="1">
    <source>
        <dbReference type="SAM" id="Phobius"/>
    </source>
</evidence>
<feature type="transmembrane region" description="Helical" evidence="1">
    <location>
        <begin position="25"/>
        <end position="42"/>
    </location>
</feature>
<dbReference type="EMBL" id="BMJQ01000013">
    <property type="protein sequence ID" value="GGF35482.1"/>
    <property type="molecule type" value="Genomic_DNA"/>
</dbReference>
<reference evidence="2" key="2">
    <citation type="submission" date="2020-09" db="EMBL/GenBank/DDBJ databases">
        <authorList>
            <person name="Sun Q."/>
            <person name="Zhou Y."/>
        </authorList>
    </citation>
    <scope>NUCLEOTIDE SEQUENCE</scope>
    <source>
        <strain evidence="2">CGMCC 1.15725</strain>
    </source>
</reference>
<dbReference type="Proteomes" id="UP000646365">
    <property type="component" value="Unassembled WGS sequence"/>
</dbReference>
<keyword evidence="3" id="KW-1185">Reference proteome</keyword>
<name>A0A8J3E5I3_9PROT</name>
<keyword evidence="1" id="KW-0812">Transmembrane</keyword>
<proteinExistence type="predicted"/>
<dbReference type="AlphaFoldDB" id="A0A8J3E5I3"/>
<evidence type="ECO:0000313" key="3">
    <source>
        <dbReference type="Proteomes" id="UP000646365"/>
    </source>
</evidence>
<evidence type="ECO:0000313" key="2">
    <source>
        <dbReference type="EMBL" id="GGF35482.1"/>
    </source>
</evidence>
<accession>A0A8J3E5I3</accession>
<comment type="caution">
    <text evidence="2">The sequence shown here is derived from an EMBL/GenBank/DDBJ whole genome shotgun (WGS) entry which is preliminary data.</text>
</comment>
<reference evidence="2" key="1">
    <citation type="journal article" date="2014" name="Int. J. Syst. Evol. Microbiol.">
        <title>Complete genome sequence of Corynebacterium casei LMG S-19264T (=DSM 44701T), isolated from a smear-ripened cheese.</title>
        <authorList>
            <consortium name="US DOE Joint Genome Institute (JGI-PGF)"/>
            <person name="Walter F."/>
            <person name="Albersmeier A."/>
            <person name="Kalinowski J."/>
            <person name="Ruckert C."/>
        </authorList>
    </citation>
    <scope>NUCLEOTIDE SEQUENCE</scope>
    <source>
        <strain evidence="2">CGMCC 1.15725</strain>
    </source>
</reference>
<protein>
    <submittedName>
        <fullName evidence="2">Uncharacterized protein</fullName>
    </submittedName>
</protein>
<keyword evidence="1" id="KW-1133">Transmembrane helix</keyword>
<gene>
    <name evidence="2" type="ORF">GCM10011611_47270</name>
</gene>
<keyword evidence="1" id="KW-0472">Membrane</keyword>
<sequence>MSPQDTDDRLATILGPNLEAATQRLIAYVAVAAVVVSLIISLI</sequence>
<dbReference type="RefSeq" id="WP_268237593.1">
    <property type="nucleotide sequence ID" value="NZ_BMJQ01000013.1"/>
</dbReference>